<feature type="non-terminal residue" evidence="1">
    <location>
        <position position="211"/>
    </location>
</feature>
<feature type="non-terminal residue" evidence="1">
    <location>
        <position position="1"/>
    </location>
</feature>
<dbReference type="EMBL" id="PVEM01000012">
    <property type="protein sequence ID" value="PTD03967.1"/>
    <property type="molecule type" value="Genomic_DNA"/>
</dbReference>
<accession>A0A2T4GKD5</accession>
<evidence type="ECO:0000313" key="2">
    <source>
        <dbReference type="Proteomes" id="UP000241587"/>
    </source>
</evidence>
<dbReference type="AlphaFoldDB" id="A0A2T4GKD5"/>
<reference evidence="1 2" key="1">
    <citation type="submission" date="2018-02" db="EMBL/GenBank/DDBJ databases">
        <title>Fusarium culmorum secondary metabolites in fungal-bacterial-plant interactions.</title>
        <authorList>
            <person name="Schmidt R."/>
        </authorList>
    </citation>
    <scope>NUCLEOTIDE SEQUENCE [LARGE SCALE GENOMIC DNA]</scope>
    <source>
        <strain evidence="1 2">PV</strain>
    </source>
</reference>
<proteinExistence type="predicted"/>
<gene>
    <name evidence="1" type="ORF">FCULG_00000590</name>
</gene>
<keyword evidence="2" id="KW-1185">Reference proteome</keyword>
<sequence length="211" mass="23012">CKNGAASPCGWLLQPSSSLICFIARDGFIKTWRKLTSAVVRFTGDFAGRYGDLRALASAPPSCITSDHSNFSSLEVVPVFAPHASDLPPGLDRACHEKEAGRRNSAKGFEMETNSQKRTPEDLFKDMFASVYPSTTLLLYCGPHLALEQHVPTLSERHLAWPPLGRTKEAVQYYSCMPFLALHGPSAGLHQNALLSQVTRCAAGLHKPGFI</sequence>
<comment type="caution">
    <text evidence="1">The sequence shown here is derived from an EMBL/GenBank/DDBJ whole genome shotgun (WGS) entry which is preliminary data.</text>
</comment>
<protein>
    <submittedName>
        <fullName evidence="1">Uncharacterized protein</fullName>
    </submittedName>
</protein>
<dbReference type="OrthoDB" id="10412915at2759"/>
<dbReference type="Proteomes" id="UP000241587">
    <property type="component" value="Unassembled WGS sequence"/>
</dbReference>
<name>A0A2T4GKD5_FUSCU</name>
<evidence type="ECO:0000313" key="1">
    <source>
        <dbReference type="EMBL" id="PTD03967.1"/>
    </source>
</evidence>
<organism evidence="1 2">
    <name type="scientific">Fusarium culmorum</name>
    <dbReference type="NCBI Taxonomy" id="5516"/>
    <lineage>
        <taxon>Eukaryota</taxon>
        <taxon>Fungi</taxon>
        <taxon>Dikarya</taxon>
        <taxon>Ascomycota</taxon>
        <taxon>Pezizomycotina</taxon>
        <taxon>Sordariomycetes</taxon>
        <taxon>Hypocreomycetidae</taxon>
        <taxon>Hypocreales</taxon>
        <taxon>Nectriaceae</taxon>
        <taxon>Fusarium</taxon>
    </lineage>
</organism>